<feature type="compositionally biased region" description="Polar residues" evidence="2">
    <location>
        <begin position="129"/>
        <end position="138"/>
    </location>
</feature>
<dbReference type="GeneID" id="9588747"/>
<feature type="region of interest" description="Disordered" evidence="2">
    <location>
        <begin position="1"/>
        <end position="58"/>
    </location>
</feature>
<dbReference type="OrthoDB" id="10660426at2759"/>
<dbReference type="InParanoid" id="D8QAI8"/>
<sequence length="616" mass="67381">MVHSHNGREGSGSPSRKRSRSPASEHSPDAPGNKRRSLTPPDSADASRDRWATDFTRLPPRHLRRLFSSFTAAATTFQPLSALAYPETPLPDLDLSTHFPALKSGPSSLSVRAPNATQDPSDRFGLATVPNSTQFTTDPQHQRPSRSPSSNSSCQRGPTSQRSSTSSEEIPQAQPRPWLWPDPADYPNYSEGSLGGAAANTSSANSSSSRSPAPGVRSQPAALPLAYPASRGHGGSDHMSAPGSPNEPSQSLRPGESALPLPPIASLDFESTARRPVAPTSQQHVASGSRLPPSTAQQPQRAASASHTARGFRHGLSDPRGYQDGLVGWQDRHRTKDLLSDQVRYLKERCREQWRHIEELERDKSDIRELCDRRNAELRAQIDALKAQLADAQRHEQEAHRAMLEARLAAEEHEHAAQQALRDLGEAREEIAAGRLREEDYQTANLRLAADYRRPHANLNTSRDRTFRPGELSSSPDDGLVPTTPVEATTPRQRSPIPARVRPRRTRNPSRVMPPSSPGQSSPTPAPSSSSRPRLRVSVRSAYQSGNPVVVYSSRLTRQDVEEDAVATFDGEEVSDSEKDRNEEASAEDDDLADLVRKEATTPVLHSRARSNSRSA</sequence>
<dbReference type="RefSeq" id="XP_003030743.1">
    <property type="nucleotide sequence ID" value="XM_003030697.1"/>
</dbReference>
<feature type="compositionally biased region" description="Polar residues" evidence="2">
    <location>
        <begin position="105"/>
        <end position="119"/>
    </location>
</feature>
<name>D8QAI8_SCHCM</name>
<dbReference type="KEGG" id="scm:SCHCO_02669202"/>
<dbReference type="HOGENOM" id="CLU_443552_0_0_1"/>
<feature type="non-terminal residue" evidence="3">
    <location>
        <position position="616"/>
    </location>
</feature>
<evidence type="ECO:0000313" key="4">
    <source>
        <dbReference type="Proteomes" id="UP000007431"/>
    </source>
</evidence>
<accession>D8QAI8</accession>
<feature type="compositionally biased region" description="Low complexity" evidence="2">
    <location>
        <begin position="518"/>
        <end position="541"/>
    </location>
</feature>
<feature type="region of interest" description="Disordered" evidence="2">
    <location>
        <begin position="457"/>
        <end position="616"/>
    </location>
</feature>
<evidence type="ECO:0000313" key="3">
    <source>
        <dbReference type="EMBL" id="EFI95840.1"/>
    </source>
</evidence>
<feature type="compositionally biased region" description="Acidic residues" evidence="2">
    <location>
        <begin position="561"/>
        <end position="575"/>
    </location>
</feature>
<gene>
    <name evidence="3" type="ORF">SCHCODRAFT_110926</name>
</gene>
<feature type="compositionally biased region" description="Low complexity" evidence="2">
    <location>
        <begin position="145"/>
        <end position="156"/>
    </location>
</feature>
<evidence type="ECO:0000256" key="1">
    <source>
        <dbReference type="SAM" id="Coils"/>
    </source>
</evidence>
<keyword evidence="4" id="KW-1185">Reference proteome</keyword>
<dbReference type="Proteomes" id="UP000007431">
    <property type="component" value="Unassembled WGS sequence"/>
</dbReference>
<reference evidence="3 4" key="1">
    <citation type="journal article" date="2010" name="Nat. Biotechnol.">
        <title>Genome sequence of the model mushroom Schizophyllum commune.</title>
        <authorList>
            <person name="Ohm R.A."/>
            <person name="de Jong J.F."/>
            <person name="Lugones L.G."/>
            <person name="Aerts A."/>
            <person name="Kothe E."/>
            <person name="Stajich J.E."/>
            <person name="de Vries R.P."/>
            <person name="Record E."/>
            <person name="Levasseur A."/>
            <person name="Baker S.E."/>
            <person name="Bartholomew K.A."/>
            <person name="Coutinho P.M."/>
            <person name="Erdmann S."/>
            <person name="Fowler T.J."/>
            <person name="Gathman A.C."/>
            <person name="Lombard V."/>
            <person name="Henrissat B."/>
            <person name="Knabe N."/>
            <person name="Kuees U."/>
            <person name="Lilly W.W."/>
            <person name="Lindquist E."/>
            <person name="Lucas S."/>
            <person name="Magnuson J.K."/>
            <person name="Piumi F."/>
            <person name="Raudaskoski M."/>
            <person name="Salamov A."/>
            <person name="Schmutz J."/>
            <person name="Schwarze F.W.M.R."/>
            <person name="vanKuyk P.A."/>
            <person name="Horton J.S."/>
            <person name="Grigoriev I.V."/>
            <person name="Woesten H.A.B."/>
        </authorList>
    </citation>
    <scope>NUCLEOTIDE SEQUENCE [LARGE SCALE GENOMIC DNA]</scope>
    <source>
        <strain evidence="4">H4-8 / FGSC 9210</strain>
    </source>
</reference>
<feature type="compositionally biased region" description="Polar residues" evidence="2">
    <location>
        <begin position="279"/>
        <end position="307"/>
    </location>
</feature>
<proteinExistence type="predicted"/>
<dbReference type="VEuPathDB" id="FungiDB:SCHCODRAFT_02669202"/>
<dbReference type="AlphaFoldDB" id="D8QAI8"/>
<keyword evidence="1" id="KW-0175">Coiled coil</keyword>
<protein>
    <submittedName>
        <fullName evidence="3">Uncharacterized protein</fullName>
    </submittedName>
</protein>
<dbReference type="EMBL" id="GL377308">
    <property type="protein sequence ID" value="EFI95840.1"/>
    <property type="molecule type" value="Genomic_DNA"/>
</dbReference>
<feature type="compositionally biased region" description="Low complexity" evidence="2">
    <location>
        <begin position="196"/>
        <end position="218"/>
    </location>
</feature>
<feature type="compositionally biased region" description="Polar residues" evidence="2">
    <location>
        <begin position="157"/>
        <end position="169"/>
    </location>
</feature>
<evidence type="ECO:0000256" key="2">
    <source>
        <dbReference type="SAM" id="MobiDB-lite"/>
    </source>
</evidence>
<feature type="region of interest" description="Disordered" evidence="2">
    <location>
        <begin position="86"/>
        <end position="322"/>
    </location>
</feature>
<organism evidence="4">
    <name type="scientific">Schizophyllum commune (strain H4-8 / FGSC 9210)</name>
    <name type="common">Split gill fungus</name>
    <dbReference type="NCBI Taxonomy" id="578458"/>
    <lineage>
        <taxon>Eukaryota</taxon>
        <taxon>Fungi</taxon>
        <taxon>Dikarya</taxon>
        <taxon>Basidiomycota</taxon>
        <taxon>Agaricomycotina</taxon>
        <taxon>Agaricomycetes</taxon>
        <taxon>Agaricomycetidae</taxon>
        <taxon>Agaricales</taxon>
        <taxon>Schizophyllaceae</taxon>
        <taxon>Schizophyllum</taxon>
    </lineage>
</organism>
<feature type="compositionally biased region" description="Basic residues" evidence="2">
    <location>
        <begin position="607"/>
        <end position="616"/>
    </location>
</feature>
<feature type="coiled-coil region" evidence="1">
    <location>
        <begin position="357"/>
        <end position="430"/>
    </location>
</feature>
<dbReference type="OMA" id="EMEHERQ"/>